<dbReference type="InterPro" id="IPR017871">
    <property type="entry name" value="ABC_transporter-like_CS"/>
</dbReference>
<dbReference type="Gene3D" id="3.40.50.300">
    <property type="entry name" value="P-loop containing nucleotide triphosphate hydrolases"/>
    <property type="match status" value="2"/>
</dbReference>
<dbReference type="FunFam" id="3.40.50.300:FF:000549">
    <property type="entry name" value="ABC transporter ATP-binding protein arb1"/>
    <property type="match status" value="1"/>
</dbReference>
<name>A0A4S9LHL2_AURPU</name>
<dbReference type="EMBL" id="QZAV01000009">
    <property type="protein sequence ID" value="THX43665.1"/>
    <property type="molecule type" value="Genomic_DNA"/>
</dbReference>
<reference evidence="7 8" key="1">
    <citation type="submission" date="2018-10" db="EMBL/GenBank/DDBJ databases">
        <title>Fifty Aureobasidium pullulans genomes reveal a recombining polyextremotolerant generalist.</title>
        <authorList>
            <person name="Gostincar C."/>
            <person name="Turk M."/>
            <person name="Zajc J."/>
            <person name="Gunde-Cimerman N."/>
        </authorList>
    </citation>
    <scope>NUCLEOTIDE SEQUENCE [LARGE SCALE GENOMIC DNA]</scope>
    <source>
        <strain evidence="7 8">EXF-9785</strain>
    </source>
</reference>
<keyword evidence="3" id="KW-0067">ATP-binding</keyword>
<dbReference type="Proteomes" id="UP000308953">
    <property type="component" value="Unassembled WGS sequence"/>
</dbReference>
<gene>
    <name evidence="7" type="ORF">D6D10_00927</name>
</gene>
<protein>
    <recommendedName>
        <fullName evidence="6">ABC transporter domain-containing protein</fullName>
    </recommendedName>
</protein>
<dbReference type="Pfam" id="PF00005">
    <property type="entry name" value="ABC_tran"/>
    <property type="match status" value="2"/>
</dbReference>
<comment type="caution">
    <text evidence="7">The sequence shown here is derived from an EMBL/GenBank/DDBJ whole genome shotgun (WGS) entry which is preliminary data.</text>
</comment>
<dbReference type="PANTHER" id="PTHR19211">
    <property type="entry name" value="ATP-BINDING TRANSPORT PROTEIN-RELATED"/>
    <property type="match status" value="1"/>
</dbReference>
<dbReference type="CDD" id="cd03221">
    <property type="entry name" value="ABCF_EF-3"/>
    <property type="match status" value="2"/>
</dbReference>
<evidence type="ECO:0000313" key="8">
    <source>
        <dbReference type="Proteomes" id="UP000308953"/>
    </source>
</evidence>
<evidence type="ECO:0000256" key="4">
    <source>
        <dbReference type="SAM" id="Coils"/>
    </source>
</evidence>
<dbReference type="FunFam" id="3.40.50.300:FF:000618">
    <property type="entry name" value="ATP-binding cassette (ABC) transporter, putative"/>
    <property type="match status" value="1"/>
</dbReference>
<dbReference type="PANTHER" id="PTHR19211:SF15">
    <property type="entry name" value="ATP-BINDING CASSETTE SUB-FAMILY F MEMBER 2"/>
    <property type="match status" value="1"/>
</dbReference>
<dbReference type="InterPro" id="IPR003439">
    <property type="entry name" value="ABC_transporter-like_ATP-bd"/>
</dbReference>
<dbReference type="SMART" id="SM00382">
    <property type="entry name" value="AAA"/>
    <property type="match status" value="2"/>
</dbReference>
<proteinExistence type="predicted"/>
<dbReference type="InterPro" id="IPR050611">
    <property type="entry name" value="ABCF"/>
</dbReference>
<dbReference type="AlphaFoldDB" id="A0A4S9LHL2"/>
<keyword evidence="4" id="KW-0175">Coiled coil</keyword>
<keyword evidence="1" id="KW-0677">Repeat</keyword>
<feature type="compositionally biased region" description="Basic and acidic residues" evidence="5">
    <location>
        <begin position="12"/>
        <end position="23"/>
    </location>
</feature>
<evidence type="ECO:0000256" key="2">
    <source>
        <dbReference type="ARBA" id="ARBA00022741"/>
    </source>
</evidence>
<dbReference type="InterPro" id="IPR032781">
    <property type="entry name" value="ABC_tran_Xtn"/>
</dbReference>
<dbReference type="InterPro" id="IPR027417">
    <property type="entry name" value="P-loop_NTPase"/>
</dbReference>
<sequence length="624" mass="69880">MFASNMVSASKAARDAKRAETGKAPKKTLAQKKAEKSGTSTPLIDADGQELDAEGVKAMERIKKLELQEDDDGISDRVTTGVLASQEASRDVKITSASLVFHGKVLFNDTTIEVNYGRRYGLLGENGCGKSTLLKAINAREFPFPDHIDIYLLNEGAPLTDLGALEWVVRQAEEELARLEKLVETILEEHGPEDPRLEEIYERMDGMDPSTFQTRASLILTGLGFNKKTIHKKTRDMSGGWRMRVALAKALFVKPSLLLLDDPTAHLDLEACVWLEEYMKKWDRTLILVSHSMDFLNGVCTTMIDMRQKQLLYYGGNYDSYAKTRTEQEVNQQKAYEKQQDEIKHIKKFIASAGTYANLVRQAKSRQKILDKMEADGFIQPVHQDRVFSFRFADVEKLPPPVLSLDDVTFSYSGNTEDNLYEHLDFGVDMDSRTALVGPNGVGKSTLLNIFTGKLRPTSGVVSRHTHLKLGVYSQHSAEQLILTKSSLDFVRDKFPHVSQDLQYWRQQLGKYGLTGEAQTALMGTLSEGQKSRIVFALLAIESPNMILLDEPTNGLDIPTIDSLADAINAFSGGVVVVSHDFRLLDKIAKDIMVCEHKTVRRWEGSIGEYKNYLRKKMLASNSV</sequence>
<dbReference type="PROSITE" id="PS50893">
    <property type="entry name" value="ABC_TRANSPORTER_2"/>
    <property type="match status" value="2"/>
</dbReference>
<feature type="domain" description="ABC transporter" evidence="6">
    <location>
        <begin position="403"/>
        <end position="622"/>
    </location>
</feature>
<evidence type="ECO:0000256" key="5">
    <source>
        <dbReference type="SAM" id="MobiDB-lite"/>
    </source>
</evidence>
<feature type="coiled-coil region" evidence="4">
    <location>
        <begin position="162"/>
        <end position="189"/>
    </location>
</feature>
<dbReference type="GO" id="GO:0005524">
    <property type="term" value="F:ATP binding"/>
    <property type="evidence" value="ECO:0007669"/>
    <property type="project" value="UniProtKB-KW"/>
</dbReference>
<keyword evidence="2" id="KW-0547">Nucleotide-binding</keyword>
<evidence type="ECO:0000259" key="6">
    <source>
        <dbReference type="PROSITE" id="PS50893"/>
    </source>
</evidence>
<organism evidence="7 8">
    <name type="scientific">Aureobasidium pullulans</name>
    <name type="common">Black yeast</name>
    <name type="synonym">Pullularia pullulans</name>
    <dbReference type="NCBI Taxonomy" id="5580"/>
    <lineage>
        <taxon>Eukaryota</taxon>
        <taxon>Fungi</taxon>
        <taxon>Dikarya</taxon>
        <taxon>Ascomycota</taxon>
        <taxon>Pezizomycotina</taxon>
        <taxon>Dothideomycetes</taxon>
        <taxon>Dothideomycetidae</taxon>
        <taxon>Dothideales</taxon>
        <taxon>Saccotheciaceae</taxon>
        <taxon>Aureobasidium</taxon>
    </lineage>
</organism>
<evidence type="ECO:0000256" key="3">
    <source>
        <dbReference type="ARBA" id="ARBA00022840"/>
    </source>
</evidence>
<dbReference type="PROSITE" id="PS00211">
    <property type="entry name" value="ABC_TRANSPORTER_1"/>
    <property type="match status" value="1"/>
</dbReference>
<dbReference type="GO" id="GO:0016887">
    <property type="term" value="F:ATP hydrolysis activity"/>
    <property type="evidence" value="ECO:0007669"/>
    <property type="project" value="InterPro"/>
</dbReference>
<dbReference type="InterPro" id="IPR003593">
    <property type="entry name" value="AAA+_ATPase"/>
</dbReference>
<dbReference type="Pfam" id="PF12848">
    <property type="entry name" value="ABC_tran_Xtn"/>
    <property type="match status" value="1"/>
</dbReference>
<evidence type="ECO:0000313" key="7">
    <source>
        <dbReference type="EMBL" id="THX43665.1"/>
    </source>
</evidence>
<feature type="domain" description="ABC transporter" evidence="6">
    <location>
        <begin position="92"/>
        <end position="333"/>
    </location>
</feature>
<evidence type="ECO:0000256" key="1">
    <source>
        <dbReference type="ARBA" id="ARBA00022737"/>
    </source>
</evidence>
<dbReference type="SUPFAM" id="SSF52540">
    <property type="entry name" value="P-loop containing nucleoside triphosphate hydrolases"/>
    <property type="match status" value="2"/>
</dbReference>
<feature type="region of interest" description="Disordered" evidence="5">
    <location>
        <begin position="1"/>
        <end position="48"/>
    </location>
</feature>
<accession>A0A4S9LHL2</accession>